<feature type="region of interest" description="Disordered" evidence="19">
    <location>
        <begin position="1387"/>
        <end position="1454"/>
    </location>
</feature>
<evidence type="ECO:0000256" key="1">
    <source>
        <dbReference type="ARBA" id="ARBA00004323"/>
    </source>
</evidence>
<evidence type="ECO:0000256" key="5">
    <source>
        <dbReference type="ARBA" id="ARBA00022679"/>
    </source>
</evidence>
<feature type="compositionally biased region" description="Low complexity" evidence="19">
    <location>
        <begin position="676"/>
        <end position="691"/>
    </location>
</feature>
<dbReference type="FunFam" id="1.25.40.10:FF:001790">
    <property type="entry name" value="Putative pentatricopeptide repeat-containing protein At2g01510"/>
    <property type="match status" value="1"/>
</dbReference>
<dbReference type="FunFam" id="1.25.40.10:FF:001404">
    <property type="entry name" value="Putative pentatricopeptide repeat-containing protein"/>
    <property type="match status" value="1"/>
</dbReference>
<dbReference type="FunFam" id="1.20.1270.50:FF:000003">
    <property type="entry name" value="Alpha-mannosidase"/>
    <property type="match status" value="1"/>
</dbReference>
<keyword evidence="4" id="KW-0328">Glycosyltransferase</keyword>
<reference evidence="21 22" key="1">
    <citation type="submission" date="2018-10" db="EMBL/GenBank/DDBJ databases">
        <title>A high-quality apple genome assembly.</title>
        <authorList>
            <person name="Hu J."/>
        </authorList>
    </citation>
    <scope>NUCLEOTIDE SEQUENCE [LARGE SCALE GENOMIC DNA]</scope>
    <source>
        <strain evidence="22">cv. HFTH1</strain>
        <tissue evidence="21">Young leaf</tissue>
    </source>
</reference>
<sequence>MHHTSYADRTNAYWTGYFTSRPALKHYVRAMSGYYLAARQLEYFKGRTGSGPNTDSLADALAIAQHHDAVTGTEKQHVANDYAKRLAIGYTEAEQVVATSLAHLVESASYTGSVDPTTKFQQAINYEPLSFYCPASEVNLSQGKQLVVVVYNSLGWKRDDVIRIPVINEDVTVHDSEGREIESQLLPLDDAHVGLRNYHAKAYLGQTPTKTPNYWLAFTVSVPPLGFSTYTISAAKGAGAGSTRSSVQTFQSREESTIEVGQGNVKLTFSTNQGKLTNYVNRRSLVEELVEQSYSFYNGYNGSDDKAPLIPQNAGAYIFRPNGTFLIKPGEKASLTVVRGPVIDEVHQHINSWIYQVTRIHKEKEHVEVEFIVGPLPTDDGIGKEVVTQLATTMATNKTFYTDSNGRDFIKRIRDYRTDWDLKVHQPIAGNYYPINLGIYMQDISTEFSVLVDRSVGGSSTVDGQIERLLLDDSRGVAEALNETVCIDNVCSGLRIQGKFYFRIDPLGEGAKWRRTFGQEIYSPLLLAFSEQDGDNRKNSHVTTFSGVGSSYSLPDNVALITLQELDDGKVLLRLAHLYEIGEDRDLAVMTNVELKQLFPKKKIGKLTEMNLSANQERTEMEKKRLNWKVEEGSSSEAKVSRGGPVDPTKLVVELAPMEIRTFLVEFDESFHHQGSISSSASSAPSVNPNSQHGHRHRHLSLSQSQPQSLSPPDPSRQILAFGSLRISDSQSSSSATGGLSPPAPAAEDSGGSSQQVNELGMPGGNKTLPNNHHETHSQCHSGGGGRGVGSPWSRGKRSGTFGSGSTEQSIGSAASHGNSTHQTGRKAQLMNGNHLLNFYYDPIARPQRRAAPPPPRRQHKRKPYNKDLFLQANYKFVVLDSGNYSAESMDPDKMLQWEDIICVRYSTPTVVQCPICLEYPLCPQITSCGHIFCFPCILQYLLMGKEDHKGDCWKRCPLCFVMISPKDLYTLFVENVKQYCVGDTIEFMLLSRQKDSFTLSHKSKQEKDAVGGCDDENYDPFSKFTFTSDVDLSVRKAISELDGWLVRAESGLVDDIEKLPYVCAAMEQLEQRKKYWNEHRASDSNKSCIYNDHNSGSILSTEKSANGNTEASTFGHANPSNEVYDRNKRSDNLSLEKSDDGTCSDNSVDAAESLEGHENVLSSSYDESKGARGDSHDSGIVKEKESYNFYQLLDFLKLLTIYIPTGLYLAADGQHIILHPLNMKCLLHHYGSHDMLPHRISGKILQLETVTQTEAMRRRYRYLSHFSLTTILQFCEIDLSEVLSPDALSPFMEDIKKREKQRKQLARKEQREKMKAESTVAYPIPIVAGYGQSFHDGSPTFSMDDFEALGSSTATSSSSPVVGERKLFSSVTRLGFAAAHDSPALKLEGTSSLNGDGAGRVSPKTNGTQNAGVTSFANVISRAKPGENMDPPKINESGKKGRKPSRSLSAWPTRAKQNKRLAAVIVRSSSSRAMRSHRQASSSNNLNRRPTILYLVCSVAFFSLLLFAIQSSLFAGNQKLDLHTQHDVRVLSEFQSTVKQCVYNEQFKKFEALEYHYNVCEALLLWEQYRNMTTVLTREYLDVRPKGWEEYAAQRIAQLGTKKCYNKTLCEEHLNVLLPAKPPFHPRQFRTCAVVGNSGDLLMTEFGKEIDSHDAVIRDNEAPVNEKYAKYVGMKRDFRLVVRGAARNMVSILNGSADEVLIIKSVTHKDFNAMIKSITNPVYLFQGIVLRRGAKGTGMKSVELALSMCDIVDIYGFTVDPGYTEWTRYFSTPRKGHNPLQGRAYYQLLECLGVIRIHSPMRSKRKQDWSDVPSREMIGRAHAAALRLKRGEAGDLGQFGSCKVSGNVDADKVGPVSGSPDMSDKRKFSNYNKWEVLPFKSLRKEAQDHYIQMEVRWSSSRWITELGFFHFSRYAWMSGHDMGGISSCLKQSANALLKVKTPTPRPRVPDSPKPFLNPNLNAQNSVDARLIKTGFDAHTCRSNFLVKNFLNRGELSRARQLFDQMPHKNTVSTNMMISSYVNSGNLSKARELLDTMVDRTAVTWTILIGGFSQANRYHEAFKLYADMHRWGTKPDYVTFATLLSGCSDMGTTEQVVQVHSHVLKLGHASTLMVCNSLIDSYCKSHRLDLACRLFKEMPERDNVTFNALITGYSKDNLNEEAVNLFAQMQNLGHKPSEFTFAAVLCAGVNLDDIAFGQQVHGFVVKTNFVWNVFVGNALLDFYSKHESSVEARKLFDEMPELDGISYNVIITSHVWDGQYKESLNLFRELQLTKHDRKKFPFPTMLSIASNTLNLNMGRQIHSQAIIVTADSEIQVGNSLVDMYAKCGRFEEAKRIFTTLADRSAVPWTAMISGYAQNGVHEEGLELFNEMRRANVSPDQATFASILRASASLASLSLGKQLHSSVIKLGFTSNVFPASALLDMYAKCGSMKDALQFFQEMPKRNRVCWNALISAYALNGDGKGTLRSFKQMVQSGFEPDSVSFLSVLTACSHCGLVDEGLQYFNSLTCNTKIVPKREHYASMVDLLCRSGRFGEAEKLMAEMPFEPDEIMWSSVLNSCKIHKNQELAERAADRLFKMGKLRDAGAYVSMSNIYAATGQWESVGKVKKAMRERGIRKVTAYSWVEINHKTHVFTVNDKSHPESAKIMNKIDTLAKEMEKEGYKPDISCALHNEDEEIKVESLKYHSERLAIAFALISTPEGSPIVVMKNLRACTDCHAAIKVITKTVGREIIVRDSSRFHHFRDGLCSCGDFW</sequence>
<dbReference type="Gene3D" id="1.20.1270.50">
    <property type="entry name" value="Glycoside hydrolase family 38, central domain"/>
    <property type="match status" value="2"/>
</dbReference>
<keyword evidence="14" id="KW-0333">Golgi apparatus</keyword>
<dbReference type="InterPro" id="IPR046848">
    <property type="entry name" value="E_motif"/>
</dbReference>
<dbReference type="InterPro" id="IPR017907">
    <property type="entry name" value="Znf_RING_CS"/>
</dbReference>
<keyword evidence="22" id="KW-1185">Reference proteome</keyword>
<dbReference type="Pfam" id="PF13041">
    <property type="entry name" value="PPR_2"/>
    <property type="match status" value="4"/>
</dbReference>
<dbReference type="Pfam" id="PF20431">
    <property type="entry name" value="E_motif"/>
    <property type="match status" value="1"/>
</dbReference>
<dbReference type="InterPro" id="IPR011990">
    <property type="entry name" value="TPR-like_helical_dom_sf"/>
</dbReference>
<dbReference type="SMART" id="SM00184">
    <property type="entry name" value="RING"/>
    <property type="match status" value="1"/>
</dbReference>
<evidence type="ECO:0000256" key="8">
    <source>
        <dbReference type="ARBA" id="ARBA00022737"/>
    </source>
</evidence>
<dbReference type="InterPro" id="IPR013780">
    <property type="entry name" value="Glyco_hydro_b"/>
</dbReference>
<protein>
    <recommendedName>
        <fullName evidence="20">RING-type domain-containing protein</fullName>
    </recommendedName>
</protein>
<dbReference type="InterPro" id="IPR041147">
    <property type="entry name" value="GH38_C"/>
</dbReference>
<evidence type="ECO:0000259" key="20">
    <source>
        <dbReference type="PROSITE" id="PS50089"/>
    </source>
</evidence>
<dbReference type="Proteomes" id="UP000290289">
    <property type="component" value="Chromosome 9"/>
</dbReference>
<feature type="repeat" description="PPR" evidence="18">
    <location>
        <begin position="2010"/>
        <end position="2040"/>
    </location>
</feature>
<dbReference type="Pfam" id="PF21260">
    <property type="entry name" value="Laman-like_dom"/>
    <property type="match status" value="1"/>
</dbReference>
<dbReference type="Gene3D" id="3.30.40.10">
    <property type="entry name" value="Zinc/RING finger domain, C3HC4 (zinc finger)"/>
    <property type="match status" value="1"/>
</dbReference>
<evidence type="ECO:0000256" key="9">
    <source>
        <dbReference type="ARBA" id="ARBA00022771"/>
    </source>
</evidence>
<evidence type="ECO:0000256" key="11">
    <source>
        <dbReference type="ARBA" id="ARBA00022833"/>
    </source>
</evidence>
<proteinExistence type="inferred from homology"/>
<dbReference type="Gene3D" id="2.70.98.30">
    <property type="entry name" value="Golgi alpha-mannosidase II, domain 4"/>
    <property type="match status" value="1"/>
</dbReference>
<dbReference type="Pfam" id="PF00097">
    <property type="entry name" value="zf-C3HC4"/>
    <property type="match status" value="1"/>
</dbReference>
<feature type="region of interest" description="Disordered" evidence="19">
    <location>
        <begin position="1100"/>
        <end position="1178"/>
    </location>
</feature>
<dbReference type="InterPro" id="IPR002885">
    <property type="entry name" value="PPR_rpt"/>
</dbReference>
<dbReference type="PROSITE" id="PS00518">
    <property type="entry name" value="ZF_RING_1"/>
    <property type="match status" value="1"/>
</dbReference>
<dbReference type="Pfam" id="PF14432">
    <property type="entry name" value="DYW_deaminase"/>
    <property type="match status" value="1"/>
</dbReference>
<dbReference type="InterPro" id="IPR028995">
    <property type="entry name" value="Glyco_hydro_57/38_cen_sf"/>
</dbReference>
<dbReference type="NCBIfam" id="TIGR00756">
    <property type="entry name" value="PPR"/>
    <property type="match status" value="6"/>
</dbReference>
<evidence type="ECO:0000256" key="15">
    <source>
        <dbReference type="ARBA" id="ARBA00023136"/>
    </source>
</evidence>
<dbReference type="SUPFAM" id="SSF57850">
    <property type="entry name" value="RING/U-box"/>
    <property type="match status" value="1"/>
</dbReference>
<dbReference type="GO" id="GO:0000139">
    <property type="term" value="C:Golgi membrane"/>
    <property type="evidence" value="ECO:0007669"/>
    <property type="project" value="UniProtKB-SubCell"/>
</dbReference>
<evidence type="ECO:0000256" key="14">
    <source>
        <dbReference type="ARBA" id="ARBA00023034"/>
    </source>
</evidence>
<evidence type="ECO:0000313" key="22">
    <source>
        <dbReference type="Proteomes" id="UP000290289"/>
    </source>
</evidence>
<dbReference type="PROSITE" id="PS50089">
    <property type="entry name" value="ZF_RING_2"/>
    <property type="match status" value="1"/>
</dbReference>
<dbReference type="CDD" id="cd16536">
    <property type="entry name" value="RING-HC_RNF10"/>
    <property type="match status" value="1"/>
</dbReference>
<evidence type="ECO:0000256" key="12">
    <source>
        <dbReference type="ARBA" id="ARBA00022968"/>
    </source>
</evidence>
<dbReference type="Gene3D" id="1.25.40.10">
    <property type="entry name" value="Tetratricopeptide repeat domain"/>
    <property type="match status" value="5"/>
</dbReference>
<evidence type="ECO:0000256" key="19">
    <source>
        <dbReference type="SAM" id="MobiDB-lite"/>
    </source>
</evidence>
<keyword evidence="7" id="KW-0479">Metal-binding</keyword>
<comment type="subcellular location">
    <subcellularLocation>
        <location evidence="1">Golgi apparatus membrane</location>
        <topology evidence="1">Single-pass type II membrane protein</topology>
    </subcellularLocation>
</comment>
<evidence type="ECO:0000256" key="6">
    <source>
        <dbReference type="ARBA" id="ARBA00022692"/>
    </source>
</evidence>
<keyword evidence="5" id="KW-0808">Transferase</keyword>
<feature type="repeat" description="PPR" evidence="18">
    <location>
        <begin position="2414"/>
        <end position="2444"/>
    </location>
</feature>
<name>A0A498J5P8_MALDO</name>
<dbReference type="InterPro" id="IPR032867">
    <property type="entry name" value="DYW_dom"/>
</dbReference>
<dbReference type="InterPro" id="IPR048534">
    <property type="entry name" value="Man2a1-like_dom"/>
</dbReference>
<evidence type="ECO:0000256" key="17">
    <source>
        <dbReference type="PROSITE-ProRule" id="PRU00175"/>
    </source>
</evidence>
<dbReference type="SUPFAM" id="SSF88688">
    <property type="entry name" value="Families 57/38 glycoside transferase middle domain"/>
    <property type="match status" value="1"/>
</dbReference>
<comment type="similarity">
    <text evidence="2">Belongs to the glycosyltransferase 29 family.</text>
</comment>
<dbReference type="InterPro" id="IPR037094">
    <property type="entry name" value="Glyco_hydro_38_cen_sf"/>
</dbReference>
<dbReference type="InterPro" id="IPR046960">
    <property type="entry name" value="PPR_At4g14850-like_plant"/>
</dbReference>
<dbReference type="Pfam" id="PF00777">
    <property type="entry name" value="Glyco_transf_29"/>
    <property type="match status" value="1"/>
</dbReference>
<dbReference type="InterPro" id="IPR015341">
    <property type="entry name" value="Glyco_hydro_38_cen"/>
</dbReference>
<accession>A0A498J5P8</accession>
<feature type="domain" description="RING-type" evidence="20">
    <location>
        <begin position="914"/>
        <end position="960"/>
    </location>
</feature>
<keyword evidence="8" id="KW-0677">Repeat</keyword>
<feature type="repeat" description="PPR" evidence="18">
    <location>
        <begin position="2344"/>
        <end position="2378"/>
    </location>
</feature>
<dbReference type="CDD" id="cd19952">
    <property type="entry name" value="GT29"/>
    <property type="match status" value="1"/>
</dbReference>
<evidence type="ECO:0000256" key="10">
    <source>
        <dbReference type="ARBA" id="ARBA00022801"/>
    </source>
</evidence>
<feature type="compositionally biased region" description="Polar residues" evidence="19">
    <location>
        <begin position="1404"/>
        <end position="1419"/>
    </location>
</feature>
<dbReference type="Pfam" id="PF09261">
    <property type="entry name" value="Alpha-mann_mid"/>
    <property type="match status" value="1"/>
</dbReference>
<dbReference type="InterPro" id="IPR013083">
    <property type="entry name" value="Znf_RING/FYVE/PHD"/>
</dbReference>
<dbReference type="GO" id="GO:0008270">
    <property type="term" value="F:zinc ion binding"/>
    <property type="evidence" value="ECO:0007669"/>
    <property type="project" value="UniProtKB-KW"/>
</dbReference>
<dbReference type="InterPro" id="IPR001675">
    <property type="entry name" value="Glyco_trans_29"/>
</dbReference>
<dbReference type="GO" id="GO:0030246">
    <property type="term" value="F:carbohydrate binding"/>
    <property type="evidence" value="ECO:0007669"/>
    <property type="project" value="InterPro"/>
</dbReference>
<dbReference type="GO" id="GO:0003723">
    <property type="term" value="F:RNA binding"/>
    <property type="evidence" value="ECO:0007669"/>
    <property type="project" value="InterPro"/>
</dbReference>
<dbReference type="Pfam" id="PF01535">
    <property type="entry name" value="PPR"/>
    <property type="match status" value="6"/>
</dbReference>
<evidence type="ECO:0000256" key="2">
    <source>
        <dbReference type="ARBA" id="ARBA00006003"/>
    </source>
</evidence>
<dbReference type="Gene3D" id="2.60.40.1180">
    <property type="entry name" value="Golgi alpha-mannosidase II"/>
    <property type="match status" value="1"/>
</dbReference>
<dbReference type="FunFam" id="1.25.40.10:FF:000957">
    <property type="entry name" value="Pentatricopeptide repeat-containing protein At4g39530"/>
    <property type="match status" value="1"/>
</dbReference>
<evidence type="ECO:0000313" key="21">
    <source>
        <dbReference type="EMBL" id="RXH89192.1"/>
    </source>
</evidence>
<dbReference type="InterPro" id="IPR011013">
    <property type="entry name" value="Gal_mutarotase_sf_dom"/>
</dbReference>
<keyword evidence="13" id="KW-1133">Transmembrane helix</keyword>
<keyword evidence="12" id="KW-0735">Signal-anchor</keyword>
<dbReference type="EMBL" id="RDQH01000335">
    <property type="protein sequence ID" value="RXH89192.1"/>
    <property type="molecule type" value="Genomic_DNA"/>
</dbReference>
<dbReference type="FunFam" id="2.60.40.1180:FF:000015">
    <property type="entry name" value="Alpha-mannosidase"/>
    <property type="match status" value="1"/>
</dbReference>
<evidence type="ECO:0000256" key="4">
    <source>
        <dbReference type="ARBA" id="ARBA00022676"/>
    </source>
</evidence>
<gene>
    <name evidence="21" type="ORF">DVH24_031549</name>
</gene>
<dbReference type="STRING" id="3750.A0A498J5P8"/>
<organism evidence="21 22">
    <name type="scientific">Malus domestica</name>
    <name type="common">Apple</name>
    <name type="synonym">Pyrus malus</name>
    <dbReference type="NCBI Taxonomy" id="3750"/>
    <lineage>
        <taxon>Eukaryota</taxon>
        <taxon>Viridiplantae</taxon>
        <taxon>Streptophyta</taxon>
        <taxon>Embryophyta</taxon>
        <taxon>Tracheophyta</taxon>
        <taxon>Spermatophyta</taxon>
        <taxon>Magnoliopsida</taxon>
        <taxon>eudicotyledons</taxon>
        <taxon>Gunneridae</taxon>
        <taxon>Pentapetalae</taxon>
        <taxon>rosids</taxon>
        <taxon>fabids</taxon>
        <taxon>Rosales</taxon>
        <taxon>Rosaceae</taxon>
        <taxon>Amygdaloideae</taxon>
        <taxon>Maleae</taxon>
        <taxon>Malus</taxon>
    </lineage>
</organism>
<dbReference type="Pfam" id="PF07748">
    <property type="entry name" value="Glyco_hydro_38C"/>
    <property type="match status" value="1"/>
</dbReference>
<dbReference type="InterPro" id="IPR038578">
    <property type="entry name" value="GT29-like_sf"/>
</dbReference>
<dbReference type="Pfam" id="PF17677">
    <property type="entry name" value="Glyco_hydro38C2"/>
    <property type="match status" value="1"/>
</dbReference>
<dbReference type="InterPro" id="IPR001841">
    <property type="entry name" value="Znf_RING"/>
</dbReference>
<comment type="similarity">
    <text evidence="3">Belongs to the PPR family. PCMP-H subfamily.</text>
</comment>
<feature type="repeat" description="PPR" evidence="18">
    <location>
        <begin position="2041"/>
        <end position="2075"/>
    </location>
</feature>
<dbReference type="Gene3D" id="2.60.40.1360">
    <property type="match status" value="1"/>
</dbReference>
<dbReference type="FunFam" id="2.60.40.1360:FF:000001">
    <property type="entry name" value="Alpha-mannosidase"/>
    <property type="match status" value="1"/>
</dbReference>
<feature type="repeat" description="PPR" evidence="18">
    <location>
        <begin position="2111"/>
        <end position="2141"/>
    </location>
</feature>
<feature type="compositionally biased region" description="Basic and acidic residues" evidence="19">
    <location>
        <begin position="1167"/>
        <end position="1178"/>
    </location>
</feature>
<feature type="compositionally biased region" description="Low complexity" evidence="19">
    <location>
        <begin position="723"/>
        <end position="741"/>
    </location>
</feature>
<evidence type="ECO:0000256" key="7">
    <source>
        <dbReference type="ARBA" id="ARBA00022723"/>
    </source>
</evidence>
<dbReference type="GO" id="GO:0004559">
    <property type="term" value="F:alpha-mannosidase activity"/>
    <property type="evidence" value="ECO:0007669"/>
    <property type="project" value="InterPro"/>
</dbReference>
<dbReference type="FunFam" id="1.25.40.10:FF:000031">
    <property type="entry name" value="Pentatricopeptide repeat-containing protein mitochondrial"/>
    <property type="match status" value="1"/>
</dbReference>
<dbReference type="Gene3D" id="3.90.1480.20">
    <property type="entry name" value="Glycosyl transferase family 29"/>
    <property type="match status" value="1"/>
</dbReference>
<keyword evidence="11" id="KW-0862">Zinc</keyword>
<dbReference type="GO" id="GO:0006013">
    <property type="term" value="P:mannose metabolic process"/>
    <property type="evidence" value="ECO:0007669"/>
    <property type="project" value="InterPro"/>
</dbReference>
<feature type="compositionally biased region" description="Polar residues" evidence="19">
    <location>
        <begin position="804"/>
        <end position="823"/>
    </location>
</feature>
<feature type="region of interest" description="Disordered" evidence="19">
    <location>
        <begin position="626"/>
        <end position="647"/>
    </location>
</feature>
<dbReference type="PROSITE" id="PS51375">
    <property type="entry name" value="PPR"/>
    <property type="match status" value="7"/>
</dbReference>
<evidence type="ECO:0000256" key="16">
    <source>
        <dbReference type="ARBA" id="ARBA00023180"/>
    </source>
</evidence>
<dbReference type="SMART" id="SM00872">
    <property type="entry name" value="Alpha-mann_mid"/>
    <property type="match status" value="1"/>
</dbReference>
<feature type="region of interest" description="Disordered" evidence="19">
    <location>
        <begin position="675"/>
        <end position="825"/>
    </location>
</feature>
<dbReference type="PANTHER" id="PTHR47926:SF533">
    <property type="entry name" value="DYW DOMAIN-CONTAINING PROTEIN"/>
    <property type="match status" value="1"/>
</dbReference>
<feature type="compositionally biased region" description="Basic and acidic residues" evidence="19">
    <location>
        <begin position="1124"/>
        <end position="1141"/>
    </location>
</feature>
<dbReference type="InterPro" id="IPR011682">
    <property type="entry name" value="Glyco_hydro_38_C"/>
</dbReference>
<comment type="caution">
    <text evidence="21">The sequence shown here is derived from an EMBL/GenBank/DDBJ whole genome shotgun (WGS) entry which is preliminary data.</text>
</comment>
<dbReference type="FunFam" id="1.25.40.10:FF:000381">
    <property type="entry name" value="Pentatricopeptide repeat-containing protein"/>
    <property type="match status" value="1"/>
</dbReference>
<evidence type="ECO:0000256" key="3">
    <source>
        <dbReference type="ARBA" id="ARBA00006643"/>
    </source>
</evidence>
<keyword evidence="10" id="KW-0378">Hydrolase</keyword>
<keyword evidence="15" id="KW-0472">Membrane</keyword>
<keyword evidence="16" id="KW-0325">Glycoprotein</keyword>
<keyword evidence="9 17" id="KW-0863">Zinc-finger</keyword>
<dbReference type="InterPro" id="IPR018957">
    <property type="entry name" value="Znf_C3HC4_RING-type"/>
</dbReference>
<feature type="compositionally biased region" description="Polar residues" evidence="19">
    <location>
        <begin position="1100"/>
        <end position="1113"/>
    </location>
</feature>
<feature type="repeat" description="PPR" evidence="18">
    <location>
        <begin position="2445"/>
        <end position="2479"/>
    </location>
</feature>
<dbReference type="GO" id="GO:0009451">
    <property type="term" value="P:RNA modification"/>
    <property type="evidence" value="ECO:0007669"/>
    <property type="project" value="InterPro"/>
</dbReference>
<evidence type="ECO:0000256" key="18">
    <source>
        <dbReference type="PROSITE-ProRule" id="PRU00708"/>
    </source>
</evidence>
<dbReference type="SUPFAM" id="SSF74650">
    <property type="entry name" value="Galactose mutarotase-like"/>
    <property type="match status" value="1"/>
</dbReference>
<feature type="repeat" description="PPR" evidence="18">
    <location>
        <begin position="2142"/>
        <end position="2176"/>
    </location>
</feature>
<dbReference type="PANTHER" id="PTHR47926">
    <property type="entry name" value="PENTATRICOPEPTIDE REPEAT-CONTAINING PROTEIN"/>
    <property type="match status" value="1"/>
</dbReference>
<evidence type="ECO:0000256" key="13">
    <source>
        <dbReference type="ARBA" id="ARBA00022989"/>
    </source>
</evidence>
<dbReference type="GO" id="GO:0008373">
    <property type="term" value="F:sialyltransferase activity"/>
    <property type="evidence" value="ECO:0007669"/>
    <property type="project" value="InterPro"/>
</dbReference>
<keyword evidence="6" id="KW-0812">Transmembrane</keyword>